<evidence type="ECO:0000256" key="1">
    <source>
        <dbReference type="ARBA" id="ARBA00001974"/>
    </source>
</evidence>
<accession>A0AAX6MHY3</accession>
<evidence type="ECO:0000313" key="7">
    <source>
        <dbReference type="Proteomes" id="UP001369815"/>
    </source>
</evidence>
<evidence type="ECO:0000313" key="6">
    <source>
        <dbReference type="EMBL" id="KAK6952104.1"/>
    </source>
</evidence>
<dbReference type="EMBL" id="JBANMG010000006">
    <property type="protein sequence ID" value="KAK6952104.1"/>
    <property type="molecule type" value="Genomic_DNA"/>
</dbReference>
<dbReference type="InterPro" id="IPR036188">
    <property type="entry name" value="FAD/NAD-bd_sf"/>
</dbReference>
<dbReference type="GO" id="GO:0004497">
    <property type="term" value="F:monooxygenase activity"/>
    <property type="evidence" value="ECO:0007669"/>
    <property type="project" value="UniProtKB-KW"/>
</dbReference>
<dbReference type="Proteomes" id="UP001369815">
    <property type="component" value="Unassembled WGS sequence"/>
</dbReference>
<keyword evidence="2" id="KW-0285">Flavoprotein</keyword>
<keyword evidence="3" id="KW-0274">FAD</keyword>
<dbReference type="SUPFAM" id="SSF51905">
    <property type="entry name" value="FAD/NAD(P)-binding domain"/>
    <property type="match status" value="1"/>
</dbReference>
<gene>
    <name evidence="6" type="ORF">Daesc_006635</name>
</gene>
<reference evidence="6 7" key="1">
    <citation type="journal article" date="2024" name="Front Chem Biol">
        <title>Unveiling the potential of Daldinia eschscholtzii MFLUCC 19-0629 through bioactivity and bioinformatics studies for enhanced sustainable agriculture production.</title>
        <authorList>
            <person name="Brooks S."/>
            <person name="Weaver J.A."/>
            <person name="Klomchit A."/>
            <person name="Alharthi S.A."/>
            <person name="Onlamun T."/>
            <person name="Nurani R."/>
            <person name="Vong T.K."/>
            <person name="Alberti F."/>
            <person name="Greco C."/>
        </authorList>
    </citation>
    <scope>NUCLEOTIDE SEQUENCE [LARGE SCALE GENOMIC DNA]</scope>
    <source>
        <strain evidence="6">MFLUCC 19-0629</strain>
    </source>
</reference>
<evidence type="ECO:0000256" key="4">
    <source>
        <dbReference type="ARBA" id="ARBA00023002"/>
    </source>
</evidence>
<sequence length="146" mass="16613">MAQRAPHILIVGAGLGGLLLGQTLRKNNIHFEIFERDCSDNIRAQGWAMGLHTLTDGTPSFFFVGLGEVFPDEKSGRDYFNLFWRDEDATSKNFWTYSATREKLYDTVLEKTKHLPPKFRSIVEKTGTTKGKNYITRGRCTLYAAM</sequence>
<evidence type="ECO:0000256" key="3">
    <source>
        <dbReference type="ARBA" id="ARBA00022827"/>
    </source>
</evidence>
<evidence type="ECO:0000256" key="2">
    <source>
        <dbReference type="ARBA" id="ARBA00022630"/>
    </source>
</evidence>
<proteinExistence type="predicted"/>
<keyword evidence="5" id="KW-0503">Monooxygenase</keyword>
<keyword evidence="4" id="KW-0560">Oxidoreductase</keyword>
<evidence type="ECO:0008006" key="8">
    <source>
        <dbReference type="Google" id="ProtNLM"/>
    </source>
</evidence>
<organism evidence="6 7">
    <name type="scientific">Daldinia eschscholtzii</name>
    <dbReference type="NCBI Taxonomy" id="292717"/>
    <lineage>
        <taxon>Eukaryota</taxon>
        <taxon>Fungi</taxon>
        <taxon>Dikarya</taxon>
        <taxon>Ascomycota</taxon>
        <taxon>Pezizomycotina</taxon>
        <taxon>Sordariomycetes</taxon>
        <taxon>Xylariomycetidae</taxon>
        <taxon>Xylariales</taxon>
        <taxon>Hypoxylaceae</taxon>
        <taxon>Daldinia</taxon>
    </lineage>
</organism>
<comment type="caution">
    <text evidence="6">The sequence shown here is derived from an EMBL/GenBank/DDBJ whole genome shotgun (WGS) entry which is preliminary data.</text>
</comment>
<evidence type="ECO:0000256" key="5">
    <source>
        <dbReference type="ARBA" id="ARBA00023033"/>
    </source>
</evidence>
<dbReference type="Pfam" id="PF13450">
    <property type="entry name" value="NAD_binding_8"/>
    <property type="match status" value="1"/>
</dbReference>
<keyword evidence="7" id="KW-1185">Reference proteome</keyword>
<name>A0AAX6MHY3_9PEZI</name>
<dbReference type="PANTHER" id="PTHR47178:SF6">
    <property type="entry name" value="FAD-BINDING DOMAIN-CONTAINING PROTEIN"/>
    <property type="match status" value="1"/>
</dbReference>
<dbReference type="Gene3D" id="3.50.50.60">
    <property type="entry name" value="FAD/NAD(P)-binding domain"/>
    <property type="match status" value="1"/>
</dbReference>
<dbReference type="PANTHER" id="PTHR47178">
    <property type="entry name" value="MONOOXYGENASE, FAD-BINDING"/>
    <property type="match status" value="1"/>
</dbReference>
<protein>
    <recommendedName>
        <fullName evidence="8">FAD-binding domain-containing protein</fullName>
    </recommendedName>
</protein>
<dbReference type="AlphaFoldDB" id="A0AAX6MHY3"/>
<comment type="cofactor">
    <cofactor evidence="1">
        <name>FAD</name>
        <dbReference type="ChEBI" id="CHEBI:57692"/>
    </cofactor>
</comment>